<sequence length="106" mass="11409">MTAAPIEPGPHVRQVGIRDLQKNTAAVIRQLTEAGETAEITNRGEVVARLTPVSPDEALIRAMVARGEMIPAPLNESVADVEPLPALADGRSLGDVFAAMREEERW</sequence>
<keyword evidence="3" id="KW-1185">Reference proteome</keyword>
<dbReference type="InterPro" id="IPR036165">
    <property type="entry name" value="YefM-like_sf"/>
</dbReference>
<reference evidence="3" key="1">
    <citation type="journal article" date="2019" name="Int. J. Syst. Evol. Microbiol.">
        <title>The Global Catalogue of Microorganisms (GCM) 10K type strain sequencing project: providing services to taxonomists for standard genome sequencing and annotation.</title>
        <authorList>
            <consortium name="The Broad Institute Genomics Platform"/>
            <consortium name="The Broad Institute Genome Sequencing Center for Infectious Disease"/>
            <person name="Wu L."/>
            <person name="Ma J."/>
        </authorList>
    </citation>
    <scope>NUCLEOTIDE SEQUENCE [LARGE SCALE GENOMIC DNA]</scope>
    <source>
        <strain evidence="3">JCM 17939</strain>
    </source>
</reference>
<comment type="similarity">
    <text evidence="1">Belongs to the phD/YefM antitoxin family.</text>
</comment>
<name>A0ABP8UGQ9_9ACTN</name>
<evidence type="ECO:0000313" key="2">
    <source>
        <dbReference type="EMBL" id="GAA4631807.1"/>
    </source>
</evidence>
<protein>
    <recommendedName>
        <fullName evidence="4">Antitoxin</fullName>
    </recommendedName>
</protein>
<evidence type="ECO:0000256" key="1">
    <source>
        <dbReference type="ARBA" id="ARBA00009981"/>
    </source>
</evidence>
<organism evidence="2 3">
    <name type="scientific">Actinoallomurus vinaceus</name>
    <dbReference type="NCBI Taxonomy" id="1080074"/>
    <lineage>
        <taxon>Bacteria</taxon>
        <taxon>Bacillati</taxon>
        <taxon>Actinomycetota</taxon>
        <taxon>Actinomycetes</taxon>
        <taxon>Streptosporangiales</taxon>
        <taxon>Thermomonosporaceae</taxon>
        <taxon>Actinoallomurus</taxon>
    </lineage>
</organism>
<dbReference type="RefSeq" id="WP_345434780.1">
    <property type="nucleotide sequence ID" value="NZ_BAABHK010000009.1"/>
</dbReference>
<dbReference type="SUPFAM" id="SSF143120">
    <property type="entry name" value="YefM-like"/>
    <property type="match status" value="1"/>
</dbReference>
<comment type="caution">
    <text evidence="2">The sequence shown here is derived from an EMBL/GenBank/DDBJ whole genome shotgun (WGS) entry which is preliminary data.</text>
</comment>
<proteinExistence type="inferred from homology"/>
<dbReference type="Proteomes" id="UP001501442">
    <property type="component" value="Unassembled WGS sequence"/>
</dbReference>
<gene>
    <name evidence="2" type="ORF">GCM10023196_062670</name>
</gene>
<evidence type="ECO:0008006" key="4">
    <source>
        <dbReference type="Google" id="ProtNLM"/>
    </source>
</evidence>
<dbReference type="EMBL" id="BAABHK010000009">
    <property type="protein sequence ID" value="GAA4631807.1"/>
    <property type="molecule type" value="Genomic_DNA"/>
</dbReference>
<accession>A0ABP8UGQ9</accession>
<evidence type="ECO:0000313" key="3">
    <source>
        <dbReference type="Proteomes" id="UP001501442"/>
    </source>
</evidence>